<comment type="similarity">
    <text evidence="2">Belongs to the asfivirus lectin-like protein family.</text>
</comment>
<dbReference type="GO" id="GO:0044167">
    <property type="term" value="C:host cell endoplasmic reticulum membrane"/>
    <property type="evidence" value="ECO:0007669"/>
    <property type="project" value="UniProtKB-SubCell"/>
</dbReference>
<dbReference type="PANTHER" id="PTHR45710:SF26">
    <property type="entry name" value="RH26557P"/>
    <property type="match status" value="1"/>
</dbReference>
<sequence length="156" mass="18294">MFSNKKYPSLIEKKMDDLMTLKFCYIIIAILIMTNIFSLVVNIWGGGDRQSYENVFYCPKDWVGYNNACYYFSNDMKNYTEASNYCKNLYNSTIVNNNTNIVNLTKTLNLTKIYNHESNYWVNYSLINNESLTLRDSNFPSSGKRTYIDLLYICSI</sequence>
<evidence type="ECO:0000256" key="6">
    <source>
        <dbReference type="ARBA" id="ARBA00046054"/>
    </source>
</evidence>
<dbReference type="EMBL" id="AF017038">
    <property type="protein sequence ID" value="AAC28423.1"/>
    <property type="molecule type" value="Genomic_DNA"/>
</dbReference>
<gene>
    <name evidence="8" type="primary">8CR</name>
</gene>
<organismHost>
    <name type="scientific">Sus scrofa</name>
    <name type="common">Pig</name>
    <dbReference type="NCBI Taxonomy" id="9823"/>
</organismHost>
<evidence type="ECO:0000256" key="5">
    <source>
        <dbReference type="ARBA" id="ARBA00023323"/>
    </source>
</evidence>
<evidence type="ECO:0000256" key="7">
    <source>
        <dbReference type="SAM" id="Phobius"/>
    </source>
</evidence>
<keyword evidence="7" id="KW-0812">Transmembrane</keyword>
<reference evidence="8" key="1">
    <citation type="journal article" date="1999" name="J. Gen. Virol.">
        <title>An African swine fever virus ORF with similarity to C-type lectins is non-essential for growth in swine macrophages in vitro and for virus virulence in domestic swine.</title>
        <authorList>
            <person name="Neilan J.G."/>
            <person name="Borca M.V."/>
            <person name="Lu Z."/>
            <person name="Kutish G.F."/>
            <person name="Kleiboeker S.B."/>
            <person name="Carrillo C."/>
            <person name="Zsak L."/>
            <person name="Rock D.L."/>
        </authorList>
    </citation>
    <scope>NUCLEOTIDE SEQUENCE</scope>
</reference>
<dbReference type="InterPro" id="IPR016186">
    <property type="entry name" value="C-type_lectin-like/link_sf"/>
</dbReference>
<keyword evidence="7" id="KW-1133">Transmembrane helix</keyword>
<proteinExistence type="inferred from homology"/>
<evidence type="ECO:0000256" key="2">
    <source>
        <dbReference type="ARBA" id="ARBA00010967"/>
    </source>
</evidence>
<keyword evidence="5" id="KW-0945">Host-virus interaction</keyword>
<evidence type="ECO:0000256" key="1">
    <source>
        <dbReference type="ARBA" id="ARBA00004641"/>
    </source>
</evidence>
<keyword evidence="7" id="KW-0472">Membrane</keyword>
<organismHost>
    <name type="scientific">Phacochoerus africanus</name>
    <name type="common">Warthog</name>
    <dbReference type="NCBI Taxonomy" id="41426"/>
</organismHost>
<dbReference type="GO" id="GO:0052150">
    <property type="term" value="P:symbiont-mediated perturbation of host apoptosis"/>
    <property type="evidence" value="ECO:0007669"/>
    <property type="project" value="UniProtKB-KW"/>
</dbReference>
<dbReference type="InterPro" id="IPR050828">
    <property type="entry name" value="C-type_lectin/matrix_domain"/>
</dbReference>
<comment type="subunit">
    <text evidence="3">Homodimer.</text>
</comment>
<evidence type="ECO:0000313" key="8">
    <source>
        <dbReference type="EMBL" id="AAC28423.1"/>
    </source>
</evidence>
<organismHost>
    <name type="scientific">Ornithodoros</name>
    <name type="common">relapsing fever ticks</name>
    <dbReference type="NCBI Taxonomy" id="6937"/>
</organismHost>
<dbReference type="InterPro" id="IPR016187">
    <property type="entry name" value="CTDL_fold"/>
</dbReference>
<feature type="transmembrane region" description="Helical" evidence="7">
    <location>
        <begin position="21"/>
        <end position="44"/>
    </location>
</feature>
<dbReference type="SMR" id="O89337"/>
<keyword evidence="5" id="KW-1119">Modulation of host cell apoptosis by virus</keyword>
<organismHost>
    <name type="scientific">Potamochoerus larvatus</name>
    <name type="common">Bushpig</name>
    <dbReference type="NCBI Taxonomy" id="273792"/>
</organismHost>
<dbReference type="PANTHER" id="PTHR45710">
    <property type="entry name" value="C-TYPE LECTIN DOMAIN-CONTAINING PROTEIN 180"/>
    <property type="match status" value="1"/>
</dbReference>
<evidence type="ECO:0000256" key="3">
    <source>
        <dbReference type="ARBA" id="ARBA00011738"/>
    </source>
</evidence>
<name>O89337_ASF</name>
<comment type="subcellular location">
    <subcellularLocation>
        <location evidence="1">Host endoplasmic reticulum membrane</location>
        <topology evidence="1">Single-pass type II membrane protein</topology>
    </subcellularLocation>
</comment>
<evidence type="ECO:0000256" key="4">
    <source>
        <dbReference type="ARBA" id="ARBA00018127"/>
    </source>
</evidence>
<organismHost>
    <name type="scientific">Ornithodoros moubata</name>
    <name type="common">Soft tick</name>
    <name type="synonym">Argasid tick</name>
    <dbReference type="NCBI Taxonomy" id="6938"/>
</organismHost>
<accession>O89337</accession>
<dbReference type="Pfam" id="PF05473">
    <property type="entry name" value="UL45"/>
    <property type="match status" value="1"/>
</dbReference>
<dbReference type="Gene3D" id="3.10.100.10">
    <property type="entry name" value="Mannose-Binding Protein A, subunit A"/>
    <property type="match status" value="1"/>
</dbReference>
<organismHost>
    <name type="scientific">Phacochoerus aethiopicus</name>
    <name type="common">Warthog</name>
    <dbReference type="NCBI Taxonomy" id="85517"/>
</organismHost>
<comment type="function">
    <text evidence="6">Down-regulates MHC-I expression by impairing the appropriate configuration or presentation into the plasma membrane of the latter. Participates in viral hemadsorption, which may help viral spread. Reduces the transactivating activity of host TP53, thus inhibiting apoptosis. Non-essential for virus growth in swine macrophage cell cultures.</text>
</comment>
<dbReference type="SUPFAM" id="SSF56436">
    <property type="entry name" value="C-type lectin-like"/>
    <property type="match status" value="1"/>
</dbReference>
<organism evidence="8">
    <name type="scientific">African swine fever virus</name>
    <name type="common">ASFV</name>
    <dbReference type="NCBI Taxonomy" id="10497"/>
    <lineage>
        <taxon>Viruses</taxon>
        <taxon>Varidnaviria</taxon>
        <taxon>Bamfordvirae</taxon>
        <taxon>Nucleocytoviricota</taxon>
        <taxon>Pokkesviricetes</taxon>
        <taxon>Asfuvirales</taxon>
        <taxon>Asfarviridae</taxon>
        <taxon>Asfivirus</taxon>
        <taxon>Asfivirus haemorrhagiae</taxon>
    </lineage>
</organism>
<protein>
    <recommendedName>
        <fullName evidence="4">Lectin-like protein EP153R</fullName>
    </recommendedName>
</protein>